<evidence type="ECO:0000313" key="3">
    <source>
        <dbReference type="Proteomes" id="UP001642520"/>
    </source>
</evidence>
<sequence>MQAPKNRMEVANLKLDKCIFEELLRNSLSDDTIEILRIEHRCLSEKGLNFLSELYDVSIIYKSKKNTKTECSFDVIIKTEPIDNMSLFFLREQNLFTFELTYTRDVLPRIATLVNCQFGPHLFHGSLQPPALIMENLKKKGYILKNRQKGLPFEHCRLVIERLAKMHAGSVAVIEEEPELVEFFKTGGMRKEANVEFLALLTKSSLRQMSEQIQQWPYEWCASVAKKLVKLGTTMKERFSNVYDCDADEIRVLNHGDCWVNNMLFKENEEGQPVDLLMVDYQLTNYSSPAVDLLHFLYSCPECAVRCDKEDYFLQLYLDTLKETMEGIGCKRKPPTMEQLKAAMYKRRIYAVLVGLVFSLRMLADKEDVEDFVLVADAGETKLDVFKNPDAVRITQKMLPAMDAKGYLD</sequence>
<dbReference type="PANTHER" id="PTHR11012:SF56">
    <property type="entry name" value="CHK KINASE-LIKE DOMAIN-CONTAINING PROTEIN-RELATED"/>
    <property type="match status" value="1"/>
</dbReference>
<protein>
    <recommendedName>
        <fullName evidence="1">CHK kinase-like domain-containing protein</fullName>
    </recommendedName>
</protein>
<proteinExistence type="predicted"/>
<dbReference type="EMBL" id="CAXAJV020001293">
    <property type="protein sequence ID" value="CAL7943962.1"/>
    <property type="molecule type" value="Genomic_DNA"/>
</dbReference>
<dbReference type="PANTHER" id="PTHR11012">
    <property type="entry name" value="PROTEIN KINASE-LIKE DOMAIN-CONTAINING"/>
    <property type="match status" value="1"/>
</dbReference>
<dbReference type="SMART" id="SM00587">
    <property type="entry name" value="CHK"/>
    <property type="match status" value="1"/>
</dbReference>
<reference evidence="2 3" key="1">
    <citation type="submission" date="2024-08" db="EMBL/GenBank/DDBJ databases">
        <authorList>
            <person name="Will J Nash"/>
            <person name="Angela Man"/>
            <person name="Seanna McTaggart"/>
            <person name="Kendall Baker"/>
            <person name="Tom Barker"/>
            <person name="Leah Catchpole"/>
            <person name="Alex Durrant"/>
            <person name="Karim Gharbi"/>
            <person name="Naomi Irish"/>
            <person name="Gemy Kaithakottil"/>
            <person name="Debby Ku"/>
            <person name="Aaliyah Providence"/>
            <person name="Felix Shaw"/>
            <person name="David Swarbreck"/>
            <person name="Chris Watkins"/>
            <person name="Ann M. McCartney"/>
            <person name="Giulio Formenti"/>
            <person name="Alice Mouton"/>
            <person name="Noel Vella"/>
            <person name="Bjorn M von Reumont"/>
            <person name="Adriana Vella"/>
            <person name="Wilfried Haerty"/>
        </authorList>
    </citation>
    <scope>NUCLEOTIDE SEQUENCE [LARGE SCALE GENOMIC DNA]</scope>
</reference>
<feature type="domain" description="CHK kinase-like" evidence="1">
    <location>
        <begin position="132"/>
        <end position="327"/>
    </location>
</feature>
<gene>
    <name evidence="2" type="ORF">XYLVIOL_LOCUS6403</name>
</gene>
<comment type="caution">
    <text evidence="2">The sequence shown here is derived from an EMBL/GenBank/DDBJ whole genome shotgun (WGS) entry which is preliminary data.</text>
</comment>
<dbReference type="SUPFAM" id="SSF56112">
    <property type="entry name" value="Protein kinase-like (PK-like)"/>
    <property type="match status" value="1"/>
</dbReference>
<dbReference type="Pfam" id="PF02958">
    <property type="entry name" value="EcKL"/>
    <property type="match status" value="1"/>
</dbReference>
<dbReference type="InterPro" id="IPR004119">
    <property type="entry name" value="EcKL"/>
</dbReference>
<accession>A0ABP1NSU3</accession>
<dbReference type="Gene3D" id="3.90.1200.10">
    <property type="match status" value="1"/>
</dbReference>
<dbReference type="InterPro" id="IPR011009">
    <property type="entry name" value="Kinase-like_dom_sf"/>
</dbReference>
<evidence type="ECO:0000313" key="2">
    <source>
        <dbReference type="EMBL" id="CAL7943962.1"/>
    </source>
</evidence>
<evidence type="ECO:0000259" key="1">
    <source>
        <dbReference type="SMART" id="SM00587"/>
    </source>
</evidence>
<dbReference type="InterPro" id="IPR015897">
    <property type="entry name" value="CHK_kinase-like"/>
</dbReference>
<dbReference type="Proteomes" id="UP001642520">
    <property type="component" value="Unassembled WGS sequence"/>
</dbReference>
<keyword evidence="3" id="KW-1185">Reference proteome</keyword>
<organism evidence="2 3">
    <name type="scientific">Xylocopa violacea</name>
    <name type="common">Violet carpenter bee</name>
    <name type="synonym">Apis violacea</name>
    <dbReference type="NCBI Taxonomy" id="135666"/>
    <lineage>
        <taxon>Eukaryota</taxon>
        <taxon>Metazoa</taxon>
        <taxon>Ecdysozoa</taxon>
        <taxon>Arthropoda</taxon>
        <taxon>Hexapoda</taxon>
        <taxon>Insecta</taxon>
        <taxon>Pterygota</taxon>
        <taxon>Neoptera</taxon>
        <taxon>Endopterygota</taxon>
        <taxon>Hymenoptera</taxon>
        <taxon>Apocrita</taxon>
        <taxon>Aculeata</taxon>
        <taxon>Apoidea</taxon>
        <taxon>Anthophila</taxon>
        <taxon>Apidae</taxon>
        <taxon>Xylocopa</taxon>
        <taxon>Xylocopa</taxon>
    </lineage>
</organism>
<name>A0ABP1NSU3_XYLVO</name>